<gene>
    <name evidence="8" type="primary">acpS</name>
    <name evidence="10" type="ORF">SJ2017_1239</name>
</gene>
<evidence type="ECO:0000259" key="9">
    <source>
        <dbReference type="Pfam" id="PF01648"/>
    </source>
</evidence>
<dbReference type="Proteomes" id="UP000191820">
    <property type="component" value="Chromosome"/>
</dbReference>
<keyword evidence="11" id="KW-1185">Reference proteome</keyword>
<evidence type="ECO:0000313" key="10">
    <source>
        <dbReference type="EMBL" id="ARD21564.1"/>
    </source>
</evidence>
<sequence>MAIKGLGTDIVEINRIEQQYARLGDKLAKRVLTPVELQVYIASSAPHRFLAKRFAAKEAAAKALGTGIGRGVSFQHIHISNNDSGAPQVSFTDGALARMHELGATSGHLTIADEQHYAVATVVIES</sequence>
<evidence type="ECO:0000313" key="11">
    <source>
        <dbReference type="Proteomes" id="UP000191820"/>
    </source>
</evidence>
<keyword evidence="7 8" id="KW-0275">Fatty acid biosynthesis</keyword>
<dbReference type="HAMAP" id="MF_00101">
    <property type="entry name" value="AcpS"/>
    <property type="match status" value="1"/>
</dbReference>
<comment type="similarity">
    <text evidence="8">Belongs to the P-Pant transferase superfamily. AcpS family.</text>
</comment>
<organism evidence="10 11">
    <name type="scientific">Shewanella japonica</name>
    <dbReference type="NCBI Taxonomy" id="93973"/>
    <lineage>
        <taxon>Bacteria</taxon>
        <taxon>Pseudomonadati</taxon>
        <taxon>Pseudomonadota</taxon>
        <taxon>Gammaproteobacteria</taxon>
        <taxon>Alteromonadales</taxon>
        <taxon>Shewanellaceae</taxon>
        <taxon>Shewanella</taxon>
    </lineage>
</organism>
<dbReference type="RefSeq" id="WP_055025602.1">
    <property type="nucleotide sequence ID" value="NZ_CANMJJ010000004.1"/>
</dbReference>
<comment type="catalytic activity">
    <reaction evidence="8">
        <text>apo-[ACP] + CoA = holo-[ACP] + adenosine 3',5'-bisphosphate + H(+)</text>
        <dbReference type="Rhea" id="RHEA:12068"/>
        <dbReference type="Rhea" id="RHEA-COMP:9685"/>
        <dbReference type="Rhea" id="RHEA-COMP:9690"/>
        <dbReference type="ChEBI" id="CHEBI:15378"/>
        <dbReference type="ChEBI" id="CHEBI:29999"/>
        <dbReference type="ChEBI" id="CHEBI:57287"/>
        <dbReference type="ChEBI" id="CHEBI:58343"/>
        <dbReference type="ChEBI" id="CHEBI:64479"/>
        <dbReference type="EC" id="2.7.8.7"/>
    </reaction>
</comment>
<accession>A0ABN4YFG7</accession>
<keyword evidence="3 8" id="KW-0479">Metal-binding</keyword>
<dbReference type="NCBIfam" id="TIGR00556">
    <property type="entry name" value="pantethn_trn"/>
    <property type="match status" value="1"/>
</dbReference>
<evidence type="ECO:0000256" key="7">
    <source>
        <dbReference type="ARBA" id="ARBA00023160"/>
    </source>
</evidence>
<protein>
    <recommendedName>
        <fullName evidence="8">Holo-[acyl-carrier-protein] synthase</fullName>
        <shortName evidence="8">Holo-ACP synthase</shortName>
        <ecNumber evidence="8">2.7.8.7</ecNumber>
    </recommendedName>
    <alternativeName>
        <fullName evidence="8">4'-phosphopantetheinyl transferase AcpS</fullName>
    </alternativeName>
</protein>
<dbReference type="InterPro" id="IPR004568">
    <property type="entry name" value="Ppantetheine-prot_Trfase_dom"/>
</dbReference>
<dbReference type="Pfam" id="PF01648">
    <property type="entry name" value="ACPS"/>
    <property type="match status" value="1"/>
</dbReference>
<feature type="domain" description="4'-phosphopantetheinyl transferase" evidence="9">
    <location>
        <begin position="5"/>
        <end position="115"/>
    </location>
</feature>
<proteinExistence type="inferred from homology"/>
<comment type="function">
    <text evidence="8">Transfers the 4'-phosphopantetheine moiety from coenzyme A to a Ser of acyl-carrier-protein.</text>
</comment>
<dbReference type="EMBL" id="CP020472">
    <property type="protein sequence ID" value="ARD21564.1"/>
    <property type="molecule type" value="Genomic_DNA"/>
</dbReference>
<dbReference type="InterPro" id="IPR037143">
    <property type="entry name" value="4-PPantetheinyl_Trfase_dom_sf"/>
</dbReference>
<evidence type="ECO:0000256" key="1">
    <source>
        <dbReference type="ARBA" id="ARBA00022516"/>
    </source>
</evidence>
<evidence type="ECO:0000256" key="8">
    <source>
        <dbReference type="HAMAP-Rule" id="MF_00101"/>
    </source>
</evidence>
<name>A0ABN4YFG7_9GAMM</name>
<evidence type="ECO:0000256" key="4">
    <source>
        <dbReference type="ARBA" id="ARBA00022832"/>
    </source>
</evidence>
<comment type="cofactor">
    <cofactor evidence="8">
        <name>Mg(2+)</name>
        <dbReference type="ChEBI" id="CHEBI:18420"/>
    </cofactor>
</comment>
<dbReference type="Gene3D" id="3.90.470.20">
    <property type="entry name" value="4'-phosphopantetheinyl transferase domain"/>
    <property type="match status" value="1"/>
</dbReference>
<keyword evidence="6 8" id="KW-0443">Lipid metabolism</keyword>
<comment type="subcellular location">
    <subcellularLocation>
        <location evidence="8">Cytoplasm</location>
    </subcellularLocation>
</comment>
<feature type="binding site" evidence="8">
    <location>
        <position position="58"/>
    </location>
    <ligand>
        <name>Mg(2+)</name>
        <dbReference type="ChEBI" id="CHEBI:18420"/>
    </ligand>
</feature>
<evidence type="ECO:0000256" key="5">
    <source>
        <dbReference type="ARBA" id="ARBA00022842"/>
    </source>
</evidence>
<evidence type="ECO:0000256" key="6">
    <source>
        <dbReference type="ARBA" id="ARBA00023098"/>
    </source>
</evidence>
<dbReference type="SUPFAM" id="SSF56214">
    <property type="entry name" value="4'-phosphopantetheinyl transferase"/>
    <property type="match status" value="1"/>
</dbReference>
<reference evidence="10 11" key="1">
    <citation type="submission" date="2017-03" db="EMBL/GenBank/DDBJ databases">
        <title>Genome sequencing of Shewanella japonica KCTC 22435.</title>
        <authorList>
            <person name="Kim K.M."/>
        </authorList>
    </citation>
    <scope>NUCLEOTIDE SEQUENCE [LARGE SCALE GENOMIC DNA]</scope>
    <source>
        <strain evidence="10 11">KCTC 22435</strain>
    </source>
</reference>
<dbReference type="EC" id="2.7.8.7" evidence="8"/>
<keyword evidence="1 8" id="KW-0444">Lipid biosynthesis</keyword>
<evidence type="ECO:0000256" key="2">
    <source>
        <dbReference type="ARBA" id="ARBA00022679"/>
    </source>
</evidence>
<keyword evidence="4 8" id="KW-0276">Fatty acid metabolism</keyword>
<keyword evidence="2 8" id="KW-0808">Transferase</keyword>
<keyword evidence="8" id="KW-0963">Cytoplasm</keyword>
<dbReference type="InterPro" id="IPR002582">
    <property type="entry name" value="ACPS"/>
</dbReference>
<dbReference type="NCBIfam" id="TIGR00516">
    <property type="entry name" value="acpS"/>
    <property type="match status" value="1"/>
</dbReference>
<dbReference type="InterPro" id="IPR008278">
    <property type="entry name" value="4-PPantetheinyl_Trfase_dom"/>
</dbReference>
<feature type="binding site" evidence="8">
    <location>
        <position position="9"/>
    </location>
    <ligand>
        <name>Mg(2+)</name>
        <dbReference type="ChEBI" id="CHEBI:18420"/>
    </ligand>
</feature>
<evidence type="ECO:0000256" key="3">
    <source>
        <dbReference type="ARBA" id="ARBA00022723"/>
    </source>
</evidence>
<keyword evidence="5 8" id="KW-0460">Magnesium</keyword>